<dbReference type="GO" id="GO:0008081">
    <property type="term" value="F:phosphoric diester hydrolase activity"/>
    <property type="evidence" value="ECO:0007669"/>
    <property type="project" value="InterPro"/>
</dbReference>
<gene>
    <name evidence="2" type="ORF">DK843_04050</name>
</gene>
<feature type="domain" description="GP-PDE" evidence="1">
    <location>
        <begin position="150"/>
        <end position="413"/>
    </location>
</feature>
<evidence type="ECO:0000259" key="1">
    <source>
        <dbReference type="PROSITE" id="PS51704"/>
    </source>
</evidence>
<dbReference type="Gene3D" id="3.20.20.190">
    <property type="entry name" value="Phosphatidylinositol (PI) phosphodiesterase"/>
    <property type="match status" value="1"/>
</dbReference>
<proteinExistence type="predicted"/>
<dbReference type="InterPro" id="IPR017946">
    <property type="entry name" value="PLC-like_Pdiesterase_TIM-brl"/>
</dbReference>
<dbReference type="Pfam" id="PF03009">
    <property type="entry name" value="GDPD"/>
    <property type="match status" value="1"/>
</dbReference>
<protein>
    <recommendedName>
        <fullName evidence="1">GP-PDE domain-containing protein</fullName>
    </recommendedName>
</protein>
<dbReference type="PROSITE" id="PS50007">
    <property type="entry name" value="PIPLC_X_DOMAIN"/>
    <property type="match status" value="1"/>
</dbReference>
<dbReference type="KEGG" id="chrb:DK843_04050"/>
<organism evidence="2 3">
    <name type="scientific">Chromobacterium phragmitis</name>
    <dbReference type="NCBI Taxonomy" id="2202141"/>
    <lineage>
        <taxon>Bacteria</taxon>
        <taxon>Pseudomonadati</taxon>
        <taxon>Pseudomonadota</taxon>
        <taxon>Betaproteobacteria</taxon>
        <taxon>Neisseriales</taxon>
        <taxon>Chromobacteriaceae</taxon>
        <taxon>Chromobacterium</taxon>
    </lineage>
</organism>
<sequence>MRAEPGPAGRRFERRSVGDGAMLRAEAVELKAVGLADPHARFLKVPVRQPGYHAAKQYRMPMELSSVRCGYRFHHSSHGNTNMFTSSISTQSMSHVQAHSDVGGQPDRSLTRLNEGEKQTMLQSRGYSEMLKERTGHHLLLTAHRGTGPTSVFGSTFPDKYLPENSLQAIKAAILDGADAIEIDIFKSGDGKVVVTHDDEIWRNAFGADRSGAQLPAGETKESYLVGQKTVAELQNIPLGRNGETMPTLAEVMELVNDANQTLTQCGKNPIILNIELKDAGAVTEMLDLLADGSNGQSATPLENIVFCSFKHEALKELKERAEQRGMMGINIAPGIKTADLFGKDNMNPDFSLKDPAAGYHPQAMHDLRALVEGNGFQGYDGILWDLRQPIVDLAVAGNKAIHASTSDFRQYADNRDFSHVLLELSKRVDTFFKCDNVDDARKVLLESSILLNGIGIQMMHKQTEAGEDCFYFYRPSDQQDISGILQSGANKPIAYSKLGRD</sequence>
<evidence type="ECO:0000313" key="3">
    <source>
        <dbReference type="Proteomes" id="UP000252038"/>
    </source>
</evidence>
<accession>A0A344UE66</accession>
<dbReference type="PANTHER" id="PTHR46211">
    <property type="entry name" value="GLYCEROPHOSPHORYL DIESTER PHOSPHODIESTERASE"/>
    <property type="match status" value="1"/>
</dbReference>
<dbReference type="PANTHER" id="PTHR46211:SF14">
    <property type="entry name" value="GLYCEROPHOSPHODIESTER PHOSPHODIESTERASE"/>
    <property type="match status" value="1"/>
</dbReference>
<dbReference type="Proteomes" id="UP000252038">
    <property type="component" value="Chromosome"/>
</dbReference>
<dbReference type="PROSITE" id="PS51704">
    <property type="entry name" value="GP_PDE"/>
    <property type="match status" value="1"/>
</dbReference>
<name>A0A344UE66_9NEIS</name>
<evidence type="ECO:0000313" key="2">
    <source>
        <dbReference type="EMBL" id="AXE33564.1"/>
    </source>
</evidence>
<dbReference type="GO" id="GO:0006629">
    <property type="term" value="P:lipid metabolic process"/>
    <property type="evidence" value="ECO:0007669"/>
    <property type="project" value="InterPro"/>
</dbReference>
<dbReference type="AlphaFoldDB" id="A0A344UE66"/>
<dbReference type="SUPFAM" id="SSF51695">
    <property type="entry name" value="PLC-like phosphodiesterases"/>
    <property type="match status" value="1"/>
</dbReference>
<dbReference type="InterPro" id="IPR030395">
    <property type="entry name" value="GP_PDE_dom"/>
</dbReference>
<reference evidence="2 3" key="1">
    <citation type="submission" date="2018-05" db="EMBL/GenBank/DDBJ databases">
        <title>Genome sequencing, assembly and analysis of the novel insecticidal bacterium, Chromobacterium phragmitis.</title>
        <authorList>
            <person name="Sparks M.E."/>
            <person name="Blackburn M.B."/>
            <person name="Gundersen-Rindal D.E."/>
        </authorList>
    </citation>
    <scope>NUCLEOTIDE SEQUENCE [LARGE SCALE GENOMIC DNA]</scope>
    <source>
        <strain evidence="2">IIBBL 274-1</strain>
    </source>
</reference>
<dbReference type="EMBL" id="CP029554">
    <property type="protein sequence ID" value="AXE33564.1"/>
    <property type="molecule type" value="Genomic_DNA"/>
</dbReference>